<organism evidence="10 11">
    <name type="scientific">Candidatus Borkfalkia faecavium</name>
    <dbReference type="NCBI Taxonomy" id="2838508"/>
    <lineage>
        <taxon>Bacteria</taxon>
        <taxon>Bacillati</taxon>
        <taxon>Bacillota</taxon>
        <taxon>Clostridia</taxon>
        <taxon>Christensenellales</taxon>
        <taxon>Christensenellaceae</taxon>
        <taxon>Candidatus Borkfalkia</taxon>
    </lineage>
</organism>
<dbReference type="InterPro" id="IPR036388">
    <property type="entry name" value="WH-like_DNA-bd_sf"/>
</dbReference>
<evidence type="ECO:0000256" key="4">
    <source>
        <dbReference type="ARBA" id="ARBA00023163"/>
    </source>
</evidence>
<dbReference type="InterPro" id="IPR001867">
    <property type="entry name" value="OmpR/PhoB-type_DNA-bd"/>
</dbReference>
<dbReference type="GO" id="GO:0000156">
    <property type="term" value="F:phosphorelay response regulator activity"/>
    <property type="evidence" value="ECO:0007669"/>
    <property type="project" value="TreeGrafter"/>
</dbReference>
<dbReference type="SMART" id="SM00448">
    <property type="entry name" value="REC"/>
    <property type="match status" value="1"/>
</dbReference>
<comment type="caution">
    <text evidence="10">The sequence shown here is derived from an EMBL/GenBank/DDBJ whole genome shotgun (WGS) entry which is preliminary data.</text>
</comment>
<dbReference type="InterPro" id="IPR039420">
    <property type="entry name" value="WalR-like"/>
</dbReference>
<gene>
    <name evidence="10" type="ORF">H9851_01155</name>
</gene>
<evidence type="ECO:0000256" key="6">
    <source>
        <dbReference type="PROSITE-ProRule" id="PRU00169"/>
    </source>
</evidence>
<name>A0A9D1W114_9FIRM</name>
<reference evidence="10" key="1">
    <citation type="journal article" date="2021" name="PeerJ">
        <title>Extensive microbial diversity within the chicken gut microbiome revealed by metagenomics and culture.</title>
        <authorList>
            <person name="Gilroy R."/>
            <person name="Ravi A."/>
            <person name="Getino M."/>
            <person name="Pursley I."/>
            <person name="Horton D.L."/>
            <person name="Alikhan N.F."/>
            <person name="Baker D."/>
            <person name="Gharbi K."/>
            <person name="Hall N."/>
            <person name="Watson M."/>
            <person name="Adriaenssens E.M."/>
            <person name="Foster-Nyarko E."/>
            <person name="Jarju S."/>
            <person name="Secka A."/>
            <person name="Antonio M."/>
            <person name="Oren A."/>
            <person name="Chaudhuri R.R."/>
            <person name="La Ragione R."/>
            <person name="Hildebrand F."/>
            <person name="Pallen M.J."/>
        </authorList>
    </citation>
    <scope>NUCLEOTIDE SEQUENCE</scope>
    <source>
        <strain evidence="10">2189</strain>
    </source>
</reference>
<evidence type="ECO:0000256" key="3">
    <source>
        <dbReference type="ARBA" id="ARBA00023125"/>
    </source>
</evidence>
<dbReference type="EMBL" id="DXEW01000005">
    <property type="protein sequence ID" value="HIX49877.1"/>
    <property type="molecule type" value="Genomic_DNA"/>
</dbReference>
<evidence type="ECO:0000256" key="1">
    <source>
        <dbReference type="ARBA" id="ARBA00018672"/>
    </source>
</evidence>
<dbReference type="Pfam" id="PF00072">
    <property type="entry name" value="Response_reg"/>
    <property type="match status" value="1"/>
</dbReference>
<comment type="function">
    <text evidence="5">May play the central regulatory role in sporulation. It may be an element of the effector pathway responsible for the activation of sporulation genes in response to nutritional stress. Spo0A may act in concert with spo0H (a sigma factor) to control the expression of some genes that are critical to the sporulation process.</text>
</comment>
<dbReference type="PANTHER" id="PTHR48111:SF2">
    <property type="entry name" value="RESPONSE REGULATOR SAER"/>
    <property type="match status" value="1"/>
</dbReference>
<proteinExistence type="predicted"/>
<dbReference type="Gene3D" id="3.40.50.2300">
    <property type="match status" value="1"/>
</dbReference>
<dbReference type="Gene3D" id="6.10.250.690">
    <property type="match status" value="1"/>
</dbReference>
<dbReference type="GO" id="GO:0032993">
    <property type="term" value="C:protein-DNA complex"/>
    <property type="evidence" value="ECO:0007669"/>
    <property type="project" value="TreeGrafter"/>
</dbReference>
<protein>
    <recommendedName>
        <fullName evidence="1">Stage 0 sporulation protein A homolog</fullName>
    </recommendedName>
</protein>
<feature type="domain" description="OmpR/PhoB-type" evidence="9">
    <location>
        <begin position="121"/>
        <end position="219"/>
    </location>
</feature>
<dbReference type="Proteomes" id="UP000886847">
    <property type="component" value="Unassembled WGS sequence"/>
</dbReference>
<dbReference type="Gene3D" id="1.10.10.10">
    <property type="entry name" value="Winged helix-like DNA-binding domain superfamily/Winged helix DNA-binding domain"/>
    <property type="match status" value="1"/>
</dbReference>
<dbReference type="PANTHER" id="PTHR48111">
    <property type="entry name" value="REGULATOR OF RPOS"/>
    <property type="match status" value="1"/>
</dbReference>
<sequence>MNTIAVIEDDLYIGSMLQELLQENGYRVLRAYSGKEALALLSKEEPDLVILDLMLPDMSGEEVLPAAAARCPVMIVSAKADVGGKVKNLNAGAVDYITKPFDNGELLARIAVQLRRGDRAGMRIAAGDLVMDKKRHELTAAGKPVHLTKTEFAILRAFLENPTRVFSRSSLLEYIEAYVPDGEESSVGVHVSNIRKKLEEVAGRGYIETVWGIGFRLDPKIL</sequence>
<evidence type="ECO:0000256" key="2">
    <source>
        <dbReference type="ARBA" id="ARBA00023015"/>
    </source>
</evidence>
<dbReference type="GO" id="GO:0006355">
    <property type="term" value="P:regulation of DNA-templated transcription"/>
    <property type="evidence" value="ECO:0007669"/>
    <property type="project" value="InterPro"/>
</dbReference>
<dbReference type="AlphaFoldDB" id="A0A9D1W114"/>
<keyword evidence="4" id="KW-0804">Transcription</keyword>
<keyword evidence="3 7" id="KW-0238">DNA-binding</keyword>
<evidence type="ECO:0000313" key="10">
    <source>
        <dbReference type="EMBL" id="HIX49877.1"/>
    </source>
</evidence>
<dbReference type="SMART" id="SM00862">
    <property type="entry name" value="Trans_reg_C"/>
    <property type="match status" value="1"/>
</dbReference>
<dbReference type="CDD" id="cd00383">
    <property type="entry name" value="trans_reg_C"/>
    <property type="match status" value="1"/>
</dbReference>
<evidence type="ECO:0000259" key="8">
    <source>
        <dbReference type="PROSITE" id="PS50110"/>
    </source>
</evidence>
<keyword evidence="6" id="KW-0597">Phosphoprotein</keyword>
<reference evidence="10" key="2">
    <citation type="submission" date="2021-04" db="EMBL/GenBank/DDBJ databases">
        <authorList>
            <person name="Gilroy R."/>
        </authorList>
    </citation>
    <scope>NUCLEOTIDE SEQUENCE</scope>
    <source>
        <strain evidence="10">2189</strain>
    </source>
</reference>
<evidence type="ECO:0000256" key="5">
    <source>
        <dbReference type="ARBA" id="ARBA00024867"/>
    </source>
</evidence>
<dbReference type="GO" id="GO:0000976">
    <property type="term" value="F:transcription cis-regulatory region binding"/>
    <property type="evidence" value="ECO:0007669"/>
    <property type="project" value="TreeGrafter"/>
</dbReference>
<dbReference type="PROSITE" id="PS51755">
    <property type="entry name" value="OMPR_PHOB"/>
    <property type="match status" value="1"/>
</dbReference>
<dbReference type="CDD" id="cd17574">
    <property type="entry name" value="REC_OmpR"/>
    <property type="match status" value="1"/>
</dbReference>
<feature type="DNA-binding region" description="OmpR/PhoB-type" evidence="7">
    <location>
        <begin position="121"/>
        <end position="219"/>
    </location>
</feature>
<evidence type="ECO:0000259" key="9">
    <source>
        <dbReference type="PROSITE" id="PS51755"/>
    </source>
</evidence>
<dbReference type="InterPro" id="IPR001789">
    <property type="entry name" value="Sig_transdc_resp-reg_receiver"/>
</dbReference>
<feature type="domain" description="Response regulatory" evidence="8">
    <location>
        <begin position="3"/>
        <end position="114"/>
    </location>
</feature>
<keyword evidence="2" id="KW-0805">Transcription regulation</keyword>
<evidence type="ECO:0000256" key="7">
    <source>
        <dbReference type="PROSITE-ProRule" id="PRU01091"/>
    </source>
</evidence>
<evidence type="ECO:0000313" key="11">
    <source>
        <dbReference type="Proteomes" id="UP000886847"/>
    </source>
</evidence>
<dbReference type="PROSITE" id="PS50110">
    <property type="entry name" value="RESPONSE_REGULATORY"/>
    <property type="match status" value="1"/>
</dbReference>
<dbReference type="SUPFAM" id="SSF52172">
    <property type="entry name" value="CheY-like"/>
    <property type="match status" value="1"/>
</dbReference>
<accession>A0A9D1W114</accession>
<dbReference type="InterPro" id="IPR011006">
    <property type="entry name" value="CheY-like_superfamily"/>
</dbReference>
<dbReference type="GO" id="GO:0005829">
    <property type="term" value="C:cytosol"/>
    <property type="evidence" value="ECO:0007669"/>
    <property type="project" value="TreeGrafter"/>
</dbReference>
<dbReference type="Pfam" id="PF00486">
    <property type="entry name" value="Trans_reg_C"/>
    <property type="match status" value="1"/>
</dbReference>
<feature type="modified residue" description="4-aspartylphosphate" evidence="6">
    <location>
        <position position="52"/>
    </location>
</feature>